<evidence type="ECO:0000313" key="1">
    <source>
        <dbReference type="EMBL" id="MBY6276835.1"/>
    </source>
</evidence>
<organism evidence="1 2">
    <name type="scientific">Symbiobacterium thermophilum</name>
    <dbReference type="NCBI Taxonomy" id="2734"/>
    <lineage>
        <taxon>Bacteria</taxon>
        <taxon>Bacillati</taxon>
        <taxon>Bacillota</taxon>
        <taxon>Clostridia</taxon>
        <taxon>Eubacteriales</taxon>
        <taxon>Symbiobacteriaceae</taxon>
        <taxon>Symbiobacterium</taxon>
    </lineage>
</organism>
<accession>A0A953IED2</accession>
<reference evidence="1" key="1">
    <citation type="submission" date="2017-11" db="EMBL/GenBank/DDBJ databases">
        <title>Three new genomes from thermophilic consortium.</title>
        <authorList>
            <person name="Quaggio R."/>
            <person name="Amgarten D."/>
            <person name="Setubal J.C."/>
        </authorList>
    </citation>
    <scope>NUCLEOTIDE SEQUENCE</scope>
    <source>
        <strain evidence="1">ZCTH01-B2</strain>
    </source>
</reference>
<comment type="caution">
    <text evidence="1">The sequence shown here is derived from an EMBL/GenBank/DDBJ whole genome shotgun (WGS) entry which is preliminary data.</text>
</comment>
<dbReference type="EMBL" id="PIUK01000112">
    <property type="protein sequence ID" value="MBY6276835.1"/>
    <property type="molecule type" value="Genomic_DNA"/>
</dbReference>
<gene>
    <name evidence="1" type="ORF">CWE10_11610</name>
</gene>
<protein>
    <submittedName>
        <fullName evidence="1">Uncharacterized protein</fullName>
    </submittedName>
</protein>
<proteinExistence type="predicted"/>
<name>A0A953IED2_SYMTR</name>
<sequence length="85" mass="9511">MTPQRAPRSRSVPPAIRLKSLASSALWLVRMASCQGFRPRYQAGNYLLTTSDLPCRGGMQTINRLISPRSTASSFWHKSSRYLAV</sequence>
<dbReference type="AlphaFoldDB" id="A0A953IED2"/>
<evidence type="ECO:0000313" key="2">
    <source>
        <dbReference type="Proteomes" id="UP000732377"/>
    </source>
</evidence>
<dbReference type="Proteomes" id="UP000732377">
    <property type="component" value="Unassembled WGS sequence"/>
</dbReference>